<dbReference type="NCBIfam" id="TIGR00611">
    <property type="entry name" value="recf"/>
    <property type="match status" value="1"/>
</dbReference>
<proteinExistence type="inferred from homology"/>
<evidence type="ECO:0000256" key="5">
    <source>
        <dbReference type="ARBA" id="ARBA00022705"/>
    </source>
</evidence>
<gene>
    <name evidence="9 12" type="primary">recF</name>
    <name evidence="12" type="ORF">ISP17_00540</name>
</gene>
<dbReference type="SUPFAM" id="SSF52540">
    <property type="entry name" value="P-loop containing nucleoside triphosphate hydrolases"/>
    <property type="match status" value="1"/>
</dbReference>
<dbReference type="PROSITE" id="PS00618">
    <property type="entry name" value="RECF_2"/>
    <property type="match status" value="1"/>
</dbReference>
<sequence>MRVEKLSIQALRCLDDVTVEPAPGMNVFIGANGAGKTSLLEAVFLLSHGRSFRAGARDALLQRGASALTIYAELVRDDGQRRRVGLGREGQRWQARLDGQSAPISQLVSECAVVSFDPGSHALIAAGAEERRRFLDWGVFHVEHDFLDLWRRYQRALKQRNSLLRAGETAGSLYLPWERELDDTAQAITVWRKHYLDQLLVLVTKYVAQLVPELGSVALRYRQGWGDEWSLGETLAAQRYRDMGRGHTTQGPHRADWTVSYEYAPLREHLSRGQEKLTAVACLLAQAELFAQHAGEWPIVCIDDLASELDQIHQAGLVGQLRDAHAQILISGTDCPPSLRSDALLFHVEQGRVSPLL</sequence>
<evidence type="ECO:0000256" key="10">
    <source>
        <dbReference type="RuleBase" id="RU000578"/>
    </source>
</evidence>
<dbReference type="InterPro" id="IPR018078">
    <property type="entry name" value="DNA-binding_RecF_CS"/>
</dbReference>
<evidence type="ECO:0000256" key="6">
    <source>
        <dbReference type="ARBA" id="ARBA00022741"/>
    </source>
</evidence>
<dbReference type="Gene3D" id="1.20.1050.90">
    <property type="entry name" value="RecF/RecN/SMC, N-terminal domain"/>
    <property type="match status" value="1"/>
</dbReference>
<dbReference type="EMBL" id="JADIKM010000001">
    <property type="protein sequence ID" value="MFK2902432.1"/>
    <property type="molecule type" value="Genomic_DNA"/>
</dbReference>
<comment type="similarity">
    <text evidence="2 9 10">Belongs to the RecF family.</text>
</comment>
<evidence type="ECO:0000259" key="11">
    <source>
        <dbReference type="Pfam" id="PF02463"/>
    </source>
</evidence>
<keyword evidence="8 9" id="KW-0238">DNA-binding</keyword>
<evidence type="ECO:0000256" key="8">
    <source>
        <dbReference type="ARBA" id="ARBA00023125"/>
    </source>
</evidence>
<dbReference type="HAMAP" id="MF_00365">
    <property type="entry name" value="RecF"/>
    <property type="match status" value="1"/>
</dbReference>
<evidence type="ECO:0000256" key="9">
    <source>
        <dbReference type="HAMAP-Rule" id="MF_00365"/>
    </source>
</evidence>
<keyword evidence="13" id="KW-1185">Reference proteome</keyword>
<dbReference type="Pfam" id="PF02463">
    <property type="entry name" value="SMC_N"/>
    <property type="match status" value="1"/>
</dbReference>
<comment type="function">
    <text evidence="9 10">The RecF protein is involved in DNA metabolism; it is required for DNA replication and normal SOS inducibility. RecF binds preferentially to single-stranded, linear DNA. It also seems to bind ATP.</text>
</comment>
<evidence type="ECO:0000256" key="7">
    <source>
        <dbReference type="ARBA" id="ARBA00022840"/>
    </source>
</evidence>
<dbReference type="InterPro" id="IPR042174">
    <property type="entry name" value="RecF_2"/>
</dbReference>
<evidence type="ECO:0000256" key="3">
    <source>
        <dbReference type="ARBA" id="ARBA00020170"/>
    </source>
</evidence>
<keyword evidence="9 10" id="KW-0742">SOS response</keyword>
<name>A0ABW8JMU3_9GAMM</name>
<dbReference type="Proteomes" id="UP001620460">
    <property type="component" value="Unassembled WGS sequence"/>
</dbReference>
<comment type="caution">
    <text evidence="12">The sequence shown here is derived from an EMBL/GenBank/DDBJ whole genome shotgun (WGS) entry which is preliminary data.</text>
</comment>
<keyword evidence="4 9" id="KW-0963">Cytoplasm</keyword>
<feature type="binding site" evidence="9">
    <location>
        <begin position="30"/>
        <end position="37"/>
    </location>
    <ligand>
        <name>ATP</name>
        <dbReference type="ChEBI" id="CHEBI:30616"/>
    </ligand>
</feature>
<dbReference type="InterPro" id="IPR027417">
    <property type="entry name" value="P-loop_NTPase"/>
</dbReference>
<evidence type="ECO:0000313" key="13">
    <source>
        <dbReference type="Proteomes" id="UP001620460"/>
    </source>
</evidence>
<protein>
    <recommendedName>
        <fullName evidence="3 9">DNA replication and repair protein RecF</fullName>
    </recommendedName>
</protein>
<keyword evidence="9 10" id="KW-0234">DNA repair</keyword>
<evidence type="ECO:0000256" key="2">
    <source>
        <dbReference type="ARBA" id="ARBA00008016"/>
    </source>
</evidence>
<keyword evidence="7 9" id="KW-0067">ATP-binding</keyword>
<organism evidence="12 13">
    <name type="scientific">Dyella ginsengisoli</name>
    <dbReference type="NCBI Taxonomy" id="363848"/>
    <lineage>
        <taxon>Bacteria</taxon>
        <taxon>Pseudomonadati</taxon>
        <taxon>Pseudomonadota</taxon>
        <taxon>Gammaproteobacteria</taxon>
        <taxon>Lysobacterales</taxon>
        <taxon>Rhodanobacteraceae</taxon>
        <taxon>Dyella</taxon>
    </lineage>
</organism>
<evidence type="ECO:0000256" key="1">
    <source>
        <dbReference type="ARBA" id="ARBA00004496"/>
    </source>
</evidence>
<evidence type="ECO:0000256" key="4">
    <source>
        <dbReference type="ARBA" id="ARBA00022490"/>
    </source>
</evidence>
<accession>A0ABW8JMU3</accession>
<comment type="subcellular location">
    <subcellularLocation>
        <location evidence="1 9 10">Cytoplasm</location>
    </subcellularLocation>
</comment>
<reference evidence="12 13" key="1">
    <citation type="submission" date="2020-10" db="EMBL/GenBank/DDBJ databases">
        <title>Phylogeny of dyella-like bacteria.</title>
        <authorList>
            <person name="Fu J."/>
        </authorList>
    </citation>
    <scope>NUCLEOTIDE SEQUENCE [LARGE SCALE GENOMIC DNA]</scope>
    <source>
        <strain evidence="12 13">Gsoil3046</strain>
    </source>
</reference>
<evidence type="ECO:0000313" key="12">
    <source>
        <dbReference type="EMBL" id="MFK2902432.1"/>
    </source>
</evidence>
<dbReference type="Gene3D" id="3.40.50.300">
    <property type="entry name" value="P-loop containing nucleotide triphosphate hydrolases"/>
    <property type="match status" value="1"/>
</dbReference>
<dbReference type="PANTHER" id="PTHR32182">
    <property type="entry name" value="DNA REPLICATION AND REPAIR PROTEIN RECF"/>
    <property type="match status" value="1"/>
</dbReference>
<dbReference type="InterPro" id="IPR003395">
    <property type="entry name" value="RecF/RecN/SMC_N"/>
</dbReference>
<keyword evidence="5 9" id="KW-0235">DNA replication</keyword>
<feature type="domain" description="RecF/RecN/SMC N-terminal" evidence="11">
    <location>
        <begin position="3"/>
        <end position="331"/>
    </location>
</feature>
<dbReference type="InterPro" id="IPR001238">
    <property type="entry name" value="DNA-binding_RecF"/>
</dbReference>
<dbReference type="RefSeq" id="WP_404629561.1">
    <property type="nucleotide sequence ID" value="NZ_JADIKM010000001.1"/>
</dbReference>
<dbReference type="PANTHER" id="PTHR32182:SF0">
    <property type="entry name" value="DNA REPLICATION AND REPAIR PROTEIN RECF"/>
    <property type="match status" value="1"/>
</dbReference>
<keyword evidence="9 10" id="KW-0227">DNA damage</keyword>
<keyword evidence="6 9" id="KW-0547">Nucleotide-binding</keyword>